<keyword evidence="2" id="KW-1185">Reference proteome</keyword>
<gene>
    <name evidence="1" type="ORF">GCM10010347_20900</name>
</gene>
<sequence length="135" mass="14913">MTADRMTGPQLAQSLLQDTDDESIRAATRLLGDHDDGFWLRRLMEDRTLETAADRPLVKRSGAHRSVDWEALGRLMLTLGWSRRASRSEVAVLEVAASLVGGCSVQLRQVIEALDEAQLRLVLRAMEEAASGKTP</sequence>
<dbReference type="EMBL" id="BMVP01000003">
    <property type="protein sequence ID" value="GHB51001.1"/>
    <property type="molecule type" value="Genomic_DNA"/>
</dbReference>
<accession>A0ABQ3EQJ6</accession>
<evidence type="ECO:0000313" key="2">
    <source>
        <dbReference type="Proteomes" id="UP000642673"/>
    </source>
</evidence>
<reference evidence="2" key="1">
    <citation type="journal article" date="2019" name="Int. J. Syst. Evol. Microbiol.">
        <title>The Global Catalogue of Microorganisms (GCM) 10K type strain sequencing project: providing services to taxonomists for standard genome sequencing and annotation.</title>
        <authorList>
            <consortium name="The Broad Institute Genomics Platform"/>
            <consortium name="The Broad Institute Genome Sequencing Center for Infectious Disease"/>
            <person name="Wu L."/>
            <person name="Ma J."/>
        </authorList>
    </citation>
    <scope>NUCLEOTIDE SEQUENCE [LARGE SCALE GENOMIC DNA]</scope>
    <source>
        <strain evidence="2">JCM 4738</strain>
    </source>
</reference>
<dbReference type="RefSeq" id="WP_190183773.1">
    <property type="nucleotide sequence ID" value="NZ_BMVP01000003.1"/>
</dbReference>
<comment type="caution">
    <text evidence="1">The sequence shown here is derived from an EMBL/GenBank/DDBJ whole genome shotgun (WGS) entry which is preliminary data.</text>
</comment>
<organism evidence="1 2">
    <name type="scientific">Streptomyces cirratus</name>
    <dbReference type="NCBI Taxonomy" id="68187"/>
    <lineage>
        <taxon>Bacteria</taxon>
        <taxon>Bacillati</taxon>
        <taxon>Actinomycetota</taxon>
        <taxon>Actinomycetes</taxon>
        <taxon>Kitasatosporales</taxon>
        <taxon>Streptomycetaceae</taxon>
        <taxon>Streptomyces</taxon>
    </lineage>
</organism>
<name>A0ABQ3EQJ6_9ACTN</name>
<dbReference type="Proteomes" id="UP000642673">
    <property type="component" value="Unassembled WGS sequence"/>
</dbReference>
<protein>
    <submittedName>
        <fullName evidence="1">Uncharacterized protein</fullName>
    </submittedName>
</protein>
<evidence type="ECO:0000313" key="1">
    <source>
        <dbReference type="EMBL" id="GHB51001.1"/>
    </source>
</evidence>
<proteinExistence type="predicted"/>